<evidence type="ECO:0000256" key="6">
    <source>
        <dbReference type="ARBA" id="ARBA00044633"/>
    </source>
</evidence>
<dbReference type="HAMAP" id="MF_00210">
    <property type="entry name" value="EPSP_synth"/>
    <property type="match status" value="1"/>
</dbReference>
<dbReference type="PIRSF" id="PIRSF000505">
    <property type="entry name" value="EPSPS"/>
    <property type="match status" value="1"/>
</dbReference>
<keyword evidence="10" id="KW-1185">Reference proteome</keyword>
<dbReference type="CDD" id="cd01556">
    <property type="entry name" value="EPSP_synthase"/>
    <property type="match status" value="1"/>
</dbReference>
<dbReference type="InterPro" id="IPR001986">
    <property type="entry name" value="Enolpyruvate_Tfrase_dom"/>
</dbReference>
<keyword evidence="4 7" id="KW-0808">Transferase</keyword>
<feature type="binding site" evidence="7">
    <location>
        <position position="91"/>
    </location>
    <ligand>
        <name>phosphoenolpyruvate</name>
        <dbReference type="ChEBI" id="CHEBI:58702"/>
    </ligand>
</feature>
<comment type="subcellular location">
    <subcellularLocation>
        <location evidence="7">Cytoplasm</location>
    </subcellularLocation>
</comment>
<evidence type="ECO:0000313" key="10">
    <source>
        <dbReference type="Proteomes" id="UP001652394"/>
    </source>
</evidence>
<gene>
    <name evidence="7 9" type="primary">aroA</name>
    <name evidence="9" type="ORF">OCV51_09595</name>
</gene>
<comment type="pathway">
    <text evidence="1 7">Metabolic intermediate biosynthesis; chorismate biosynthesis; chorismate from D-erythrose 4-phosphate and phosphoenolpyruvate: step 6/7.</text>
</comment>
<accession>A0ABT2TCF3</accession>
<dbReference type="NCBIfam" id="TIGR01356">
    <property type="entry name" value="aroA"/>
    <property type="match status" value="1"/>
</dbReference>
<dbReference type="InterPro" id="IPR013792">
    <property type="entry name" value="RNA3'P_cycl/enolpyr_Trfase_a/b"/>
</dbReference>
<comment type="similarity">
    <text evidence="2 7">Belongs to the EPSP synthase family.</text>
</comment>
<feature type="binding site" evidence="7">
    <location>
        <position position="20"/>
    </location>
    <ligand>
        <name>3-phosphoshikimate</name>
        <dbReference type="ChEBI" id="CHEBI:145989"/>
    </ligand>
</feature>
<evidence type="ECO:0000256" key="1">
    <source>
        <dbReference type="ARBA" id="ARBA00004811"/>
    </source>
</evidence>
<organism evidence="9 10">
    <name type="scientific">Faecalicatena acetigenes</name>
    <dbReference type="NCBI Taxonomy" id="2981790"/>
    <lineage>
        <taxon>Bacteria</taxon>
        <taxon>Bacillati</taxon>
        <taxon>Bacillota</taxon>
        <taxon>Clostridia</taxon>
        <taxon>Lachnospirales</taxon>
        <taxon>Lachnospiraceae</taxon>
        <taxon>Faecalicatena</taxon>
    </lineage>
</organism>
<proteinExistence type="inferred from homology"/>
<protein>
    <recommendedName>
        <fullName evidence="7">3-phosphoshikimate 1-carboxyvinyltransferase</fullName>
        <ecNumber evidence="7">2.5.1.19</ecNumber>
    </recommendedName>
    <alternativeName>
        <fullName evidence="7">5-enolpyruvylshikimate-3-phosphate synthase</fullName>
        <shortName evidence="7">EPSP synthase</shortName>
        <shortName evidence="7">EPSPS</shortName>
    </alternativeName>
</protein>
<evidence type="ECO:0000256" key="2">
    <source>
        <dbReference type="ARBA" id="ARBA00009948"/>
    </source>
</evidence>
<feature type="binding site" evidence="7">
    <location>
        <position position="391"/>
    </location>
    <ligand>
        <name>phosphoenolpyruvate</name>
        <dbReference type="ChEBI" id="CHEBI:58702"/>
    </ligand>
</feature>
<dbReference type="InterPro" id="IPR006264">
    <property type="entry name" value="EPSP_synthase"/>
</dbReference>
<feature type="binding site" evidence="7">
    <location>
        <position position="164"/>
    </location>
    <ligand>
        <name>3-phosphoshikimate</name>
        <dbReference type="ChEBI" id="CHEBI:145989"/>
    </ligand>
</feature>
<dbReference type="RefSeq" id="WP_059070368.1">
    <property type="nucleotide sequence ID" value="NZ_JAOQJX010000013.1"/>
</dbReference>
<comment type="function">
    <text evidence="7">Catalyzes the transfer of the enolpyruvyl moiety of phosphoenolpyruvate (PEP) to the 5-hydroxyl of shikimate-3-phosphate (S3P) to produce enolpyruvyl shikimate-3-phosphate and inorganic phosphate.</text>
</comment>
<comment type="subunit">
    <text evidence="7">Monomer.</text>
</comment>
<keyword evidence="5 7" id="KW-0057">Aromatic amino acid biosynthesis</keyword>
<reference evidence="9 10" key="1">
    <citation type="journal article" date="2021" name="ISME Commun">
        <title>Automated analysis of genomic sequences facilitates high-throughput and comprehensive description of bacteria.</title>
        <authorList>
            <person name="Hitch T.C.A."/>
        </authorList>
    </citation>
    <scope>NUCLEOTIDE SEQUENCE [LARGE SCALE GENOMIC DNA]</scope>
    <source>
        <strain evidence="9 10">H2_18</strain>
    </source>
</reference>
<evidence type="ECO:0000256" key="3">
    <source>
        <dbReference type="ARBA" id="ARBA00022605"/>
    </source>
</evidence>
<sequence length="430" mass="45745">MELCSINGLKGTITVPGDKSVSHRCIMFGSIANGITEVENFLKGADCRATIQCFRTLGIEIEENGSSVRIHGKGLHGLMPPTDILDVGNSGTTTRLLAGILAGQPFDSKLSGDASLNARPMKRIMEPLTQMGANISSILRNDCAPLYITPGKLHGIHYSSPVASAQVKSCILLAGLYADTETSVTEPSLSRNHTELMLREFGADLHSSHALDSTQATVSLNPGRELYGQRILVPGDISSAAYFIAAGLLVPDSEILIQNVGINPTRAGLLKVCEDMGADITLLNEHTQSGEPIADILVRTSTLHGTTIEGDIIPTLIDEIPIIAVMAAAAEGTTIIRDAAELKVKETDRIETITDNLLAMGCAVTATEDGIVIHGGRPLKGAVIHTLLDHRIAMAFSIAALIAKGNTQILDSKCVDVSYPQFYDTFEELL</sequence>
<feature type="binding site" evidence="7">
    <location>
        <position position="318"/>
    </location>
    <ligand>
        <name>3-phosphoshikimate</name>
        <dbReference type="ChEBI" id="CHEBI:145989"/>
    </ligand>
</feature>
<keyword evidence="3 7" id="KW-0028">Amino-acid biosynthesis</keyword>
<feature type="domain" description="Enolpyruvate transferase" evidence="8">
    <location>
        <begin position="7"/>
        <end position="425"/>
    </location>
</feature>
<dbReference type="PROSITE" id="PS00885">
    <property type="entry name" value="EPSP_SYNTHASE_2"/>
    <property type="match status" value="1"/>
</dbReference>
<feature type="binding site" evidence="7">
    <location>
        <position position="345"/>
    </location>
    <ligand>
        <name>3-phosphoshikimate</name>
        <dbReference type="ChEBI" id="CHEBI:145989"/>
    </ligand>
</feature>
<dbReference type="Proteomes" id="UP001652394">
    <property type="component" value="Unassembled WGS sequence"/>
</dbReference>
<dbReference type="Gene3D" id="3.65.10.10">
    <property type="entry name" value="Enolpyruvate transferase domain"/>
    <property type="match status" value="2"/>
</dbReference>
<evidence type="ECO:0000256" key="4">
    <source>
        <dbReference type="ARBA" id="ARBA00022679"/>
    </source>
</evidence>
<comment type="caution">
    <text evidence="7">Lacks conserved residue(s) required for the propagation of feature annotation.</text>
</comment>
<comment type="catalytic activity">
    <reaction evidence="6">
        <text>3-phosphoshikimate + phosphoenolpyruvate = 5-O-(1-carboxyvinyl)-3-phosphoshikimate + phosphate</text>
        <dbReference type="Rhea" id="RHEA:21256"/>
        <dbReference type="ChEBI" id="CHEBI:43474"/>
        <dbReference type="ChEBI" id="CHEBI:57701"/>
        <dbReference type="ChEBI" id="CHEBI:58702"/>
        <dbReference type="ChEBI" id="CHEBI:145989"/>
        <dbReference type="EC" id="2.5.1.19"/>
    </reaction>
    <physiologicalReaction direction="left-to-right" evidence="6">
        <dbReference type="Rhea" id="RHEA:21257"/>
    </physiologicalReaction>
</comment>
<dbReference type="PANTHER" id="PTHR21090">
    <property type="entry name" value="AROM/DEHYDROQUINATE SYNTHASE"/>
    <property type="match status" value="1"/>
</dbReference>
<dbReference type="PANTHER" id="PTHR21090:SF5">
    <property type="entry name" value="PENTAFUNCTIONAL AROM POLYPEPTIDE"/>
    <property type="match status" value="1"/>
</dbReference>
<feature type="binding site" evidence="7">
    <location>
        <position position="19"/>
    </location>
    <ligand>
        <name>3-phosphoshikimate</name>
        <dbReference type="ChEBI" id="CHEBI:145989"/>
    </ligand>
</feature>
<comment type="caution">
    <text evidence="9">The sequence shown here is derived from an EMBL/GenBank/DDBJ whole genome shotgun (WGS) entry which is preliminary data.</text>
</comment>
<dbReference type="SUPFAM" id="SSF55205">
    <property type="entry name" value="EPT/RTPC-like"/>
    <property type="match status" value="1"/>
</dbReference>
<name>A0ABT2TCF3_9FIRM</name>
<dbReference type="Pfam" id="PF00275">
    <property type="entry name" value="EPSP_synthase"/>
    <property type="match status" value="1"/>
</dbReference>
<feature type="binding site" evidence="7">
    <location>
        <position position="166"/>
    </location>
    <ligand>
        <name>3-phosphoshikimate</name>
        <dbReference type="ChEBI" id="CHEBI:145989"/>
    </ligand>
</feature>
<evidence type="ECO:0000259" key="8">
    <source>
        <dbReference type="Pfam" id="PF00275"/>
    </source>
</evidence>
<dbReference type="PROSITE" id="PS00104">
    <property type="entry name" value="EPSP_SYNTHASE_1"/>
    <property type="match status" value="1"/>
</dbReference>
<feature type="binding site" evidence="7">
    <location>
        <position position="19"/>
    </location>
    <ligand>
        <name>phosphoenolpyruvate</name>
        <dbReference type="ChEBI" id="CHEBI:58702"/>
    </ligand>
</feature>
<feature type="active site" description="Proton acceptor" evidence="7">
    <location>
        <position position="318"/>
    </location>
</feature>
<dbReference type="EMBL" id="JAOQJX010000013">
    <property type="protein sequence ID" value="MCU6747901.1"/>
    <property type="molecule type" value="Genomic_DNA"/>
</dbReference>
<feature type="binding site" evidence="7">
    <location>
        <position position="119"/>
    </location>
    <ligand>
        <name>phosphoenolpyruvate</name>
        <dbReference type="ChEBI" id="CHEBI:58702"/>
    </ligand>
</feature>
<dbReference type="GO" id="GO:0003866">
    <property type="term" value="F:3-phosphoshikimate 1-carboxyvinyltransferase activity"/>
    <property type="evidence" value="ECO:0007669"/>
    <property type="project" value="UniProtKB-EC"/>
</dbReference>
<evidence type="ECO:0000256" key="7">
    <source>
        <dbReference type="HAMAP-Rule" id="MF_00210"/>
    </source>
</evidence>
<dbReference type="InterPro" id="IPR023193">
    <property type="entry name" value="EPSP_synthase_CS"/>
</dbReference>
<feature type="binding site" evidence="7">
    <location>
        <position position="349"/>
    </location>
    <ligand>
        <name>phosphoenolpyruvate</name>
        <dbReference type="ChEBI" id="CHEBI:58702"/>
    </ligand>
</feature>
<evidence type="ECO:0000256" key="5">
    <source>
        <dbReference type="ARBA" id="ARBA00023141"/>
    </source>
</evidence>
<keyword evidence="7" id="KW-0963">Cytoplasm</keyword>
<dbReference type="InterPro" id="IPR036968">
    <property type="entry name" value="Enolpyruvate_Tfrase_sf"/>
</dbReference>
<evidence type="ECO:0000313" key="9">
    <source>
        <dbReference type="EMBL" id="MCU6747901.1"/>
    </source>
</evidence>
<dbReference type="EC" id="2.5.1.19" evidence="7"/>
<feature type="binding site" evidence="7">
    <location>
        <position position="166"/>
    </location>
    <ligand>
        <name>phosphoenolpyruvate</name>
        <dbReference type="ChEBI" id="CHEBI:58702"/>
    </ligand>
</feature>
<feature type="binding site" evidence="7">
    <location>
        <position position="24"/>
    </location>
    <ligand>
        <name>3-phosphoshikimate</name>
        <dbReference type="ChEBI" id="CHEBI:145989"/>
    </ligand>
</feature>